<keyword evidence="3" id="KW-1185">Reference proteome</keyword>
<comment type="caution">
    <text evidence="2">The sequence shown here is derived from an EMBL/GenBank/DDBJ whole genome shotgun (WGS) entry which is preliminary data.</text>
</comment>
<name>A0AAU9K4V0_9CILI</name>
<protein>
    <submittedName>
        <fullName evidence="2">Uncharacterized protein</fullName>
    </submittedName>
</protein>
<accession>A0AAU9K4V0</accession>
<feature type="transmembrane region" description="Helical" evidence="1">
    <location>
        <begin position="112"/>
        <end position="131"/>
    </location>
</feature>
<dbReference type="Proteomes" id="UP001162131">
    <property type="component" value="Unassembled WGS sequence"/>
</dbReference>
<proteinExistence type="predicted"/>
<dbReference type="AlphaFoldDB" id="A0AAU9K4V0"/>
<feature type="transmembrane region" description="Helical" evidence="1">
    <location>
        <begin position="217"/>
        <end position="237"/>
    </location>
</feature>
<feature type="transmembrane region" description="Helical" evidence="1">
    <location>
        <begin position="146"/>
        <end position="165"/>
    </location>
</feature>
<feature type="transmembrane region" description="Helical" evidence="1">
    <location>
        <begin position="34"/>
        <end position="58"/>
    </location>
</feature>
<keyword evidence="1" id="KW-1133">Transmembrane helix</keyword>
<evidence type="ECO:0000256" key="1">
    <source>
        <dbReference type="SAM" id="Phobius"/>
    </source>
</evidence>
<sequence>MASSYFRTVSIIWPPWELRSHKSSISLIIYPAKLFLLSGIFTHIMITFTVISACMMTFDCWDFLPTISYIGYFKGYDRIFVLTLSAFNPVLLLFFSAAFANYDATLSKIDSITMLFTGIIISFAVPFAFIIDEAGSSFYVPLEQVHLVIVAGMIMLGMIWVTISLKCMYKLKNYSLKQSRILQNFLIYLGVCLSMLLITICLWYNSANITIEWIEAIFEYIAVSLSIYLPFAYSLSFQVTKITISVRSLNHSLLSSS</sequence>
<keyword evidence="1" id="KW-0812">Transmembrane</keyword>
<feature type="transmembrane region" description="Helical" evidence="1">
    <location>
        <begin position="78"/>
        <end position="100"/>
    </location>
</feature>
<feature type="transmembrane region" description="Helical" evidence="1">
    <location>
        <begin position="185"/>
        <end position="205"/>
    </location>
</feature>
<keyword evidence="1" id="KW-0472">Membrane</keyword>
<gene>
    <name evidence="2" type="ORF">BSTOLATCC_MIC57020</name>
</gene>
<reference evidence="2" key="1">
    <citation type="submission" date="2021-09" db="EMBL/GenBank/DDBJ databases">
        <authorList>
            <consortium name="AG Swart"/>
            <person name="Singh M."/>
            <person name="Singh A."/>
            <person name="Seah K."/>
            <person name="Emmerich C."/>
        </authorList>
    </citation>
    <scope>NUCLEOTIDE SEQUENCE</scope>
    <source>
        <strain evidence="2">ATCC30299</strain>
    </source>
</reference>
<dbReference type="EMBL" id="CAJZBQ010000055">
    <property type="protein sequence ID" value="CAG9332728.1"/>
    <property type="molecule type" value="Genomic_DNA"/>
</dbReference>
<evidence type="ECO:0000313" key="3">
    <source>
        <dbReference type="Proteomes" id="UP001162131"/>
    </source>
</evidence>
<evidence type="ECO:0000313" key="2">
    <source>
        <dbReference type="EMBL" id="CAG9332728.1"/>
    </source>
</evidence>
<organism evidence="2 3">
    <name type="scientific">Blepharisma stoltei</name>
    <dbReference type="NCBI Taxonomy" id="1481888"/>
    <lineage>
        <taxon>Eukaryota</taxon>
        <taxon>Sar</taxon>
        <taxon>Alveolata</taxon>
        <taxon>Ciliophora</taxon>
        <taxon>Postciliodesmatophora</taxon>
        <taxon>Heterotrichea</taxon>
        <taxon>Heterotrichida</taxon>
        <taxon>Blepharismidae</taxon>
        <taxon>Blepharisma</taxon>
    </lineage>
</organism>